<proteinExistence type="predicted"/>
<evidence type="ECO:0000313" key="2">
    <source>
        <dbReference type="EMBL" id="RVT56355.1"/>
    </source>
</evidence>
<feature type="transmembrane region" description="Helical" evidence="1">
    <location>
        <begin position="55"/>
        <end position="74"/>
    </location>
</feature>
<organism evidence="2 3">
    <name type="scientific">Niallia taxi</name>
    <dbReference type="NCBI Taxonomy" id="2499688"/>
    <lineage>
        <taxon>Bacteria</taxon>
        <taxon>Bacillati</taxon>
        <taxon>Bacillota</taxon>
        <taxon>Bacilli</taxon>
        <taxon>Bacillales</taxon>
        <taxon>Bacillaceae</taxon>
        <taxon>Niallia</taxon>
    </lineage>
</organism>
<accession>A0A437K2N9</accession>
<dbReference type="EMBL" id="RZTZ01000032">
    <property type="protein sequence ID" value="RVT56355.1"/>
    <property type="molecule type" value="Genomic_DNA"/>
</dbReference>
<protein>
    <submittedName>
        <fullName evidence="2">Uncharacterized protein</fullName>
    </submittedName>
</protein>
<feature type="transmembrane region" description="Helical" evidence="1">
    <location>
        <begin position="29"/>
        <end position="49"/>
    </location>
</feature>
<keyword evidence="1" id="KW-1133">Transmembrane helix</keyword>
<name>A0A437K2N9_9BACI</name>
<dbReference type="AlphaFoldDB" id="A0A437K2N9"/>
<evidence type="ECO:0000313" key="3">
    <source>
        <dbReference type="Proteomes" id="UP000288024"/>
    </source>
</evidence>
<reference evidence="2 3" key="1">
    <citation type="submission" date="2019-01" db="EMBL/GenBank/DDBJ databases">
        <title>Bacillus sp. M5HDSG1-1, whole genome shotgun sequence.</title>
        <authorList>
            <person name="Tuo L."/>
        </authorList>
    </citation>
    <scope>NUCLEOTIDE SEQUENCE [LARGE SCALE GENOMIC DNA]</scope>
    <source>
        <strain evidence="2 3">M5HDSG1-1</strain>
    </source>
</reference>
<dbReference type="Proteomes" id="UP000288024">
    <property type="component" value="Unassembled WGS sequence"/>
</dbReference>
<keyword evidence="1" id="KW-0472">Membrane</keyword>
<evidence type="ECO:0000256" key="1">
    <source>
        <dbReference type="SAM" id="Phobius"/>
    </source>
</evidence>
<comment type="caution">
    <text evidence="2">The sequence shown here is derived from an EMBL/GenBank/DDBJ whole genome shotgun (WGS) entry which is preliminary data.</text>
</comment>
<gene>
    <name evidence="2" type="ORF">EM808_27750</name>
</gene>
<keyword evidence="1" id="KW-0812">Transmembrane</keyword>
<sequence>MVFKNKEKKDKGSVFFYYKLSYRRKFIRTLWTFPVVVISLVVIYIFAGLNSNETLIISISFLIIFLIQLFYNYLKWKKYE</sequence>
<keyword evidence="3" id="KW-1185">Reference proteome</keyword>